<reference evidence="3 4" key="1">
    <citation type="journal article" date="2021" name="J. Hered.">
        <title>A chromosome-level genome assembly of the parasitoid wasp, Cotesia glomerata (Hymenoptera: Braconidae).</title>
        <authorList>
            <person name="Pinto B.J."/>
            <person name="Weis J.J."/>
            <person name="Gamble T."/>
            <person name="Ode P.J."/>
            <person name="Paul R."/>
            <person name="Zaspel J.M."/>
        </authorList>
    </citation>
    <scope>NUCLEOTIDE SEQUENCE [LARGE SCALE GENOMIC DNA]</scope>
    <source>
        <strain evidence="3">CgM1</strain>
    </source>
</reference>
<feature type="region of interest" description="Disordered" evidence="2">
    <location>
        <begin position="380"/>
        <end position="422"/>
    </location>
</feature>
<name>A0AAV7HWC7_COTGL</name>
<dbReference type="AlphaFoldDB" id="A0AAV7HWC7"/>
<feature type="compositionally biased region" description="Polar residues" evidence="2">
    <location>
        <begin position="388"/>
        <end position="400"/>
    </location>
</feature>
<accession>A0AAV7HWC7</accession>
<dbReference type="Proteomes" id="UP000826195">
    <property type="component" value="Unassembled WGS sequence"/>
</dbReference>
<dbReference type="GO" id="GO:0003676">
    <property type="term" value="F:nucleic acid binding"/>
    <property type="evidence" value="ECO:0007669"/>
    <property type="project" value="InterPro"/>
</dbReference>
<protein>
    <recommendedName>
        <fullName evidence="5">CCHC-type domain-containing protein</fullName>
    </recommendedName>
</protein>
<dbReference type="SUPFAM" id="SSF57756">
    <property type="entry name" value="Retrovirus zinc finger-like domains"/>
    <property type="match status" value="1"/>
</dbReference>
<evidence type="ECO:0008006" key="5">
    <source>
        <dbReference type="Google" id="ProtNLM"/>
    </source>
</evidence>
<sequence>MSGTKKTRNSNTENLVPPFDLGKVNPSQLPPDELQALREYLESGTVTDPRALDVSKALHKAEKALKRARELKDERNPELPDRTMVNDQREQVELLQRQRDELAQQQEAHQQLFQQQMDQLQRQTEDLRIQREDIARQTALLLQQQQAAANPVGGPLPNQVRNNGNDGGGQAQNVNPPVNVVIPQSIKYALEAVPYFNGHNIPLSHFIEGCKEAFSYDRAREREQPRLKPEIEQRIDDRGTFAEVLLDAVKIEKEIRAKDLLRGKTSSRRDIKPFSAPTLEYDLPKSQIPYRYNNNNNNNNYQKPFGNQSYNGYNPRNNNSNQFGTTNNNNTNDRNNFVKPNYEQARSTNSQPPREPVCYYCKMPGHFMVDCAKRREINNRGRDLDSQPGPSNYMRDNNNGSGNGQPLLRQGAARETGGQERPVLQVISEEIDRETLSDEYEWQL</sequence>
<comment type="caution">
    <text evidence="3">The sequence shown here is derived from an EMBL/GenBank/DDBJ whole genome shotgun (WGS) entry which is preliminary data.</text>
</comment>
<keyword evidence="4" id="KW-1185">Reference proteome</keyword>
<dbReference type="InterPro" id="IPR036875">
    <property type="entry name" value="Znf_CCHC_sf"/>
</dbReference>
<evidence type="ECO:0000256" key="1">
    <source>
        <dbReference type="SAM" id="Coils"/>
    </source>
</evidence>
<feature type="region of interest" description="Disordered" evidence="2">
    <location>
        <begin position="295"/>
        <end position="356"/>
    </location>
</feature>
<dbReference type="EMBL" id="JAHXZJ010002982">
    <property type="protein sequence ID" value="KAH0534796.1"/>
    <property type="molecule type" value="Genomic_DNA"/>
</dbReference>
<proteinExistence type="predicted"/>
<dbReference type="Gene3D" id="4.10.60.10">
    <property type="entry name" value="Zinc finger, CCHC-type"/>
    <property type="match status" value="1"/>
</dbReference>
<feature type="compositionally biased region" description="Low complexity" evidence="2">
    <location>
        <begin position="307"/>
        <end position="335"/>
    </location>
</feature>
<feature type="coiled-coil region" evidence="1">
    <location>
        <begin position="54"/>
        <end position="137"/>
    </location>
</feature>
<evidence type="ECO:0000313" key="4">
    <source>
        <dbReference type="Proteomes" id="UP000826195"/>
    </source>
</evidence>
<dbReference type="GO" id="GO:0008270">
    <property type="term" value="F:zinc ion binding"/>
    <property type="evidence" value="ECO:0007669"/>
    <property type="project" value="InterPro"/>
</dbReference>
<keyword evidence="1" id="KW-0175">Coiled coil</keyword>
<evidence type="ECO:0000313" key="3">
    <source>
        <dbReference type="EMBL" id="KAH0534796.1"/>
    </source>
</evidence>
<feature type="region of interest" description="Disordered" evidence="2">
    <location>
        <begin position="1"/>
        <end position="30"/>
    </location>
</feature>
<evidence type="ECO:0000256" key="2">
    <source>
        <dbReference type="SAM" id="MobiDB-lite"/>
    </source>
</evidence>
<organism evidence="3 4">
    <name type="scientific">Cotesia glomerata</name>
    <name type="common">Lepidopteran parasitic wasp</name>
    <name type="synonym">Apanteles glomeratus</name>
    <dbReference type="NCBI Taxonomy" id="32391"/>
    <lineage>
        <taxon>Eukaryota</taxon>
        <taxon>Metazoa</taxon>
        <taxon>Ecdysozoa</taxon>
        <taxon>Arthropoda</taxon>
        <taxon>Hexapoda</taxon>
        <taxon>Insecta</taxon>
        <taxon>Pterygota</taxon>
        <taxon>Neoptera</taxon>
        <taxon>Endopterygota</taxon>
        <taxon>Hymenoptera</taxon>
        <taxon>Apocrita</taxon>
        <taxon>Ichneumonoidea</taxon>
        <taxon>Braconidae</taxon>
        <taxon>Microgastrinae</taxon>
        <taxon>Cotesia</taxon>
    </lineage>
</organism>
<gene>
    <name evidence="3" type="ORF">KQX54_008562</name>
</gene>